<dbReference type="PANTHER" id="PTHR30569:SF0">
    <property type="entry name" value="CYTOSINE PERMEASE"/>
    <property type="match status" value="1"/>
</dbReference>
<dbReference type="Gene3D" id="1.10.4160.10">
    <property type="entry name" value="Hydantoin permease"/>
    <property type="match status" value="1"/>
</dbReference>
<comment type="subcellular location">
    <subcellularLocation>
        <location evidence="1">Membrane</location>
        <topology evidence="1">Multi-pass membrane protein</topology>
    </subcellularLocation>
</comment>
<keyword evidence="3 6" id="KW-0812">Transmembrane</keyword>
<dbReference type="Proteomes" id="UP001057291">
    <property type="component" value="Unassembled WGS sequence"/>
</dbReference>
<dbReference type="AlphaFoldDB" id="A0AAV4LFF2"/>
<evidence type="ECO:0000256" key="4">
    <source>
        <dbReference type="ARBA" id="ARBA00022989"/>
    </source>
</evidence>
<accession>A0AAV4LFF2</accession>
<reference evidence="7" key="1">
    <citation type="journal article" date="2023" name="Int. J. Syst. Evol. Microbiol.">
        <title>Collibacillus ludicampi gen. nov., sp. nov., a new soil bacterium of the family Alicyclobacillaceae.</title>
        <authorList>
            <person name="Jojima T."/>
            <person name="Ioku Y."/>
            <person name="Fukuta Y."/>
            <person name="Shirasaka N."/>
            <person name="Matsumura Y."/>
            <person name="Mori M."/>
        </authorList>
    </citation>
    <scope>NUCLEOTIDE SEQUENCE</scope>
    <source>
        <strain evidence="7">TP075</strain>
    </source>
</reference>
<evidence type="ECO:0000256" key="3">
    <source>
        <dbReference type="ARBA" id="ARBA00022692"/>
    </source>
</evidence>
<organism evidence="7 8">
    <name type="scientific">Collibacillus ludicampi</name>
    <dbReference type="NCBI Taxonomy" id="2771369"/>
    <lineage>
        <taxon>Bacteria</taxon>
        <taxon>Bacillati</taxon>
        <taxon>Bacillota</taxon>
        <taxon>Bacilli</taxon>
        <taxon>Bacillales</taxon>
        <taxon>Alicyclobacillaceae</taxon>
        <taxon>Collibacillus</taxon>
    </lineage>
</organism>
<comment type="similarity">
    <text evidence="2">Belongs to the purine-cytosine permease (2.A.39) family.</text>
</comment>
<feature type="transmembrane region" description="Helical" evidence="6">
    <location>
        <begin position="53"/>
        <end position="74"/>
    </location>
</feature>
<feature type="transmembrane region" description="Helical" evidence="6">
    <location>
        <begin position="94"/>
        <end position="117"/>
    </location>
</feature>
<dbReference type="EMBL" id="BOQE01000001">
    <property type="protein sequence ID" value="GIM46544.1"/>
    <property type="molecule type" value="Genomic_DNA"/>
</dbReference>
<evidence type="ECO:0000313" key="8">
    <source>
        <dbReference type="Proteomes" id="UP001057291"/>
    </source>
</evidence>
<gene>
    <name evidence="7" type="ORF">DNHGIG_20930</name>
</gene>
<evidence type="ECO:0008006" key="9">
    <source>
        <dbReference type="Google" id="ProtNLM"/>
    </source>
</evidence>
<dbReference type="InterPro" id="IPR030191">
    <property type="entry name" value="CodB"/>
</dbReference>
<feature type="transmembrane region" description="Helical" evidence="6">
    <location>
        <begin position="25"/>
        <end position="47"/>
    </location>
</feature>
<keyword evidence="4 6" id="KW-1133">Transmembrane helix</keyword>
<keyword evidence="8" id="KW-1185">Reference proteome</keyword>
<evidence type="ECO:0000313" key="7">
    <source>
        <dbReference type="EMBL" id="GIM46544.1"/>
    </source>
</evidence>
<evidence type="ECO:0000256" key="1">
    <source>
        <dbReference type="ARBA" id="ARBA00004141"/>
    </source>
</evidence>
<comment type="caution">
    <text evidence="7">The sequence shown here is derived from an EMBL/GenBank/DDBJ whole genome shotgun (WGS) entry which is preliminary data.</text>
</comment>
<dbReference type="GO" id="GO:0005886">
    <property type="term" value="C:plasma membrane"/>
    <property type="evidence" value="ECO:0007669"/>
    <property type="project" value="TreeGrafter"/>
</dbReference>
<sequence>MVSTNVMALYSSTLSYLAVFQKQKYLATTIVIGVITILGALLKQWLLDHFQNFLLMIGTLLIPVGALMIVDYYLVNRGYYDPDEIINGTKKLYWYFKGVNVYTYISYFLGAGFGYYFTYVRTLPTGATILTFLVTSVVYWGLIKMTGKSVVPKNIEKPRELSTGFQNTK</sequence>
<feature type="transmembrane region" description="Helical" evidence="6">
    <location>
        <begin position="123"/>
        <end position="143"/>
    </location>
</feature>
<evidence type="ECO:0000256" key="5">
    <source>
        <dbReference type="ARBA" id="ARBA00023136"/>
    </source>
</evidence>
<dbReference type="PANTHER" id="PTHR30569">
    <property type="entry name" value="CYTOSINE TRANSPORTER CODB"/>
    <property type="match status" value="1"/>
</dbReference>
<dbReference type="Pfam" id="PF02133">
    <property type="entry name" value="Transp_cyt_pur"/>
    <property type="match status" value="1"/>
</dbReference>
<dbReference type="InterPro" id="IPR001248">
    <property type="entry name" value="Pur-cyt_permease"/>
</dbReference>
<evidence type="ECO:0000256" key="2">
    <source>
        <dbReference type="ARBA" id="ARBA00008974"/>
    </source>
</evidence>
<name>A0AAV4LFF2_9BACL</name>
<proteinExistence type="inferred from homology"/>
<keyword evidence="5 6" id="KW-0472">Membrane</keyword>
<protein>
    <recommendedName>
        <fullName evidence="9">Allantoin permease</fullName>
    </recommendedName>
</protein>
<evidence type="ECO:0000256" key="6">
    <source>
        <dbReference type="SAM" id="Phobius"/>
    </source>
</evidence>
<dbReference type="GO" id="GO:0015209">
    <property type="term" value="F:cytosine transmembrane transporter activity"/>
    <property type="evidence" value="ECO:0007669"/>
    <property type="project" value="InterPro"/>
</dbReference>